<sequence length="56" mass="5583">MAEALGGRVRAAQAANARAISPVATIPDNLLIANIKITAGATGALRGEMPIRLSGA</sequence>
<evidence type="ECO:0000313" key="1">
    <source>
        <dbReference type="EMBL" id="QEX25014.1"/>
    </source>
</evidence>
<organism evidence="1 2">
    <name type="scientific">Hypericibacter adhaerens</name>
    <dbReference type="NCBI Taxonomy" id="2602016"/>
    <lineage>
        <taxon>Bacteria</taxon>
        <taxon>Pseudomonadati</taxon>
        <taxon>Pseudomonadota</taxon>
        <taxon>Alphaproteobacteria</taxon>
        <taxon>Rhodospirillales</taxon>
        <taxon>Dongiaceae</taxon>
        <taxon>Hypericibacter</taxon>
    </lineage>
</organism>
<reference evidence="1 2" key="1">
    <citation type="submission" date="2019-08" db="EMBL/GenBank/DDBJ databases">
        <title>Hyperibacter terrae gen. nov., sp. nov. and Hyperibacter viscosus sp. nov., two new members in the family Rhodospirillaceae isolated from the rhizosphere of Hypericum perforatum.</title>
        <authorList>
            <person name="Noviana Z."/>
        </authorList>
    </citation>
    <scope>NUCLEOTIDE SEQUENCE [LARGE SCALE GENOMIC DNA]</scope>
    <source>
        <strain evidence="1 2">R5959</strain>
    </source>
</reference>
<evidence type="ECO:0000313" key="2">
    <source>
        <dbReference type="Proteomes" id="UP000325797"/>
    </source>
</evidence>
<keyword evidence="2" id="KW-1185">Reference proteome</keyword>
<dbReference type="AlphaFoldDB" id="A0A5J6N6A4"/>
<gene>
    <name evidence="1" type="ORF">FRZ61_49580</name>
</gene>
<proteinExistence type="predicted"/>
<name>A0A5J6N6A4_9PROT</name>
<protein>
    <submittedName>
        <fullName evidence="1">Uncharacterized protein</fullName>
    </submittedName>
</protein>
<accession>A0A5J6N6A4</accession>
<dbReference type="KEGG" id="hadh:FRZ61_49580"/>
<dbReference type="EMBL" id="CP042582">
    <property type="protein sequence ID" value="QEX25014.1"/>
    <property type="molecule type" value="Genomic_DNA"/>
</dbReference>
<dbReference type="Proteomes" id="UP000325797">
    <property type="component" value="Chromosome"/>
</dbReference>